<comment type="caution">
    <text evidence="2">The sequence shown here is derived from an EMBL/GenBank/DDBJ whole genome shotgun (WGS) entry which is preliminary data.</text>
</comment>
<keyword evidence="3" id="KW-1185">Reference proteome</keyword>
<accession>A0A838L2V3</accession>
<evidence type="ECO:0000313" key="2">
    <source>
        <dbReference type="EMBL" id="MBA2933397.1"/>
    </source>
</evidence>
<protein>
    <submittedName>
        <fullName evidence="2">Hemerythrin domain-containing protein</fullName>
    </submittedName>
</protein>
<dbReference type="PANTHER" id="PTHR35585">
    <property type="entry name" value="HHE DOMAIN PROTEIN (AFU_ORTHOLOGUE AFUA_4G00730)"/>
    <property type="match status" value="1"/>
</dbReference>
<evidence type="ECO:0000259" key="1">
    <source>
        <dbReference type="Pfam" id="PF01814"/>
    </source>
</evidence>
<reference evidence="2 3" key="1">
    <citation type="submission" date="2020-07" db="EMBL/GenBank/DDBJ databases">
        <authorList>
            <person name="Sun Q."/>
        </authorList>
    </citation>
    <scope>NUCLEOTIDE SEQUENCE [LARGE SCALE GENOMIC DNA]</scope>
    <source>
        <strain evidence="2 3">CGMCC 1.13654</strain>
    </source>
</reference>
<dbReference type="InterPro" id="IPR012312">
    <property type="entry name" value="Hemerythrin-like"/>
</dbReference>
<dbReference type="AlphaFoldDB" id="A0A838L2V3"/>
<dbReference type="Gene3D" id="1.20.120.520">
    <property type="entry name" value="nmb1532 protein domain like"/>
    <property type="match status" value="1"/>
</dbReference>
<name>A0A838L2V3_9SPHN</name>
<sequence length="202" mass="21658">MTPAKKPAARKATTARKAAAKSKVGTGTVLGVAAAGLAVGIAANLGRKAAVQAPSVMAGDWLEALKGEHKAALALLDKLAKSTPEQPAKRTLLLTQLKHALGKHAFTEENVIYPALREWGDKADADALNHEQGYQKQYLYELDNMDKAAPEFAQKVADFRADLNAHIREEEDKIFPKIHAGLDEAKNKALTAAANREGFKLA</sequence>
<dbReference type="PANTHER" id="PTHR35585:SF1">
    <property type="entry name" value="HHE DOMAIN PROTEIN (AFU_ORTHOLOGUE AFUA_4G00730)"/>
    <property type="match status" value="1"/>
</dbReference>
<dbReference type="Pfam" id="PF01814">
    <property type="entry name" value="Hemerythrin"/>
    <property type="match status" value="1"/>
</dbReference>
<organism evidence="2 3">
    <name type="scientific">Sphingomonas chungangi</name>
    <dbReference type="NCBI Taxonomy" id="2683589"/>
    <lineage>
        <taxon>Bacteria</taxon>
        <taxon>Pseudomonadati</taxon>
        <taxon>Pseudomonadota</taxon>
        <taxon>Alphaproteobacteria</taxon>
        <taxon>Sphingomonadales</taxon>
        <taxon>Sphingomonadaceae</taxon>
        <taxon>Sphingomonas</taxon>
    </lineage>
</organism>
<feature type="domain" description="Hemerythrin-like" evidence="1">
    <location>
        <begin position="63"/>
        <end position="178"/>
    </location>
</feature>
<proteinExistence type="predicted"/>
<dbReference type="EMBL" id="JACEIB010000003">
    <property type="protein sequence ID" value="MBA2933397.1"/>
    <property type="molecule type" value="Genomic_DNA"/>
</dbReference>
<dbReference type="Proteomes" id="UP000570166">
    <property type="component" value="Unassembled WGS sequence"/>
</dbReference>
<evidence type="ECO:0000313" key="3">
    <source>
        <dbReference type="Proteomes" id="UP000570166"/>
    </source>
</evidence>
<gene>
    <name evidence="2" type="ORF">HZF05_04735</name>
</gene>